<reference evidence="1" key="1">
    <citation type="submission" date="2017-02" db="UniProtKB">
        <authorList>
            <consortium name="WormBaseParasite"/>
        </authorList>
    </citation>
    <scope>IDENTIFICATION</scope>
</reference>
<accession>A0A0R3R236</accession>
<name>A0A0R3R236_9BILA</name>
<organism evidence="1">
    <name type="scientific">Brugia timori</name>
    <dbReference type="NCBI Taxonomy" id="42155"/>
    <lineage>
        <taxon>Eukaryota</taxon>
        <taxon>Metazoa</taxon>
        <taxon>Ecdysozoa</taxon>
        <taxon>Nematoda</taxon>
        <taxon>Chromadorea</taxon>
        <taxon>Rhabditida</taxon>
        <taxon>Spirurina</taxon>
        <taxon>Spiruromorpha</taxon>
        <taxon>Filarioidea</taxon>
        <taxon>Onchocercidae</taxon>
        <taxon>Brugia</taxon>
    </lineage>
</organism>
<evidence type="ECO:0000313" key="1">
    <source>
        <dbReference type="WBParaSite" id="BTMF_0001407601-mRNA-1"/>
    </source>
</evidence>
<protein>
    <submittedName>
        <fullName evidence="1">Uncharacterized protein</fullName>
    </submittedName>
</protein>
<dbReference type="AlphaFoldDB" id="A0A0R3R236"/>
<dbReference type="STRING" id="42155.A0A0R3R236"/>
<dbReference type="WBParaSite" id="BTMF_0001407601-mRNA-1">
    <property type="protein sequence ID" value="BTMF_0001407601-mRNA-1"/>
    <property type="gene ID" value="BTMF_0001407601"/>
</dbReference>
<sequence length="178" mass="21108">LKRMEQQRSFEDAAFELFKNLCPQRNFKRDEIPYQTVKEIVEKHLSNMDPEKRQILEARLRGETEQGPSGNFPIIFSEPFEFIFLMNFNILERKKLPFPETNSKVDSRGSSPSKPKSVSEYRNLLVADRHHLLPKLEDFSEAQKIHLKYPKNIRKFVRARTERRLASESNDYVNIGYF</sequence>
<proteinExistence type="predicted"/>